<organism evidence="5 6">
    <name type="scientific">Komagataella pastoris</name>
    <name type="common">Yeast</name>
    <name type="synonym">Pichia pastoris</name>
    <dbReference type="NCBI Taxonomy" id="4922"/>
    <lineage>
        <taxon>Eukaryota</taxon>
        <taxon>Fungi</taxon>
        <taxon>Dikarya</taxon>
        <taxon>Ascomycota</taxon>
        <taxon>Saccharomycotina</taxon>
        <taxon>Pichiomycetes</taxon>
        <taxon>Pichiales</taxon>
        <taxon>Pichiaceae</taxon>
        <taxon>Komagataella</taxon>
    </lineage>
</organism>
<dbReference type="Gene3D" id="3.40.50.300">
    <property type="entry name" value="P-loop containing nucleotide triphosphate hydrolases"/>
    <property type="match status" value="1"/>
</dbReference>
<gene>
    <name evidence="5" type="primary">PFK26</name>
    <name evidence="5" type="ORF">ATY40_BA7501926</name>
</gene>
<dbReference type="EMBL" id="CP014585">
    <property type="protein sequence ID" value="ANZ75465.1"/>
    <property type="molecule type" value="Genomic_DNA"/>
</dbReference>
<evidence type="ECO:0000259" key="4">
    <source>
        <dbReference type="Pfam" id="PF01591"/>
    </source>
</evidence>
<evidence type="ECO:0000313" key="5">
    <source>
        <dbReference type="EMBL" id="ANZ75465.1"/>
    </source>
</evidence>
<dbReference type="InterPro" id="IPR029033">
    <property type="entry name" value="His_PPase_superfam"/>
</dbReference>
<feature type="compositionally biased region" description="Acidic residues" evidence="3">
    <location>
        <begin position="111"/>
        <end position="121"/>
    </location>
</feature>
<keyword evidence="2" id="KW-0067">ATP-binding</keyword>
<dbReference type="AlphaFoldDB" id="A0A1B2JC72"/>
<dbReference type="PRINTS" id="PR00991">
    <property type="entry name" value="6PFRUCTKNASE"/>
</dbReference>
<keyword evidence="6" id="KW-1185">Reference proteome</keyword>
<dbReference type="InterPro" id="IPR027417">
    <property type="entry name" value="P-loop_NTPase"/>
</dbReference>
<dbReference type="PROSITE" id="PS00175">
    <property type="entry name" value="PG_MUTASE"/>
    <property type="match status" value="1"/>
</dbReference>
<dbReference type="GO" id="GO:0006003">
    <property type="term" value="P:fructose 2,6-bisphosphate metabolic process"/>
    <property type="evidence" value="ECO:0007669"/>
    <property type="project" value="InterPro"/>
</dbReference>
<dbReference type="SUPFAM" id="SSF52540">
    <property type="entry name" value="P-loop containing nucleoside triphosphate hydrolases"/>
    <property type="match status" value="1"/>
</dbReference>
<keyword evidence="1" id="KW-0547">Nucleotide-binding</keyword>
<dbReference type="GO" id="GO:0006000">
    <property type="term" value="P:fructose metabolic process"/>
    <property type="evidence" value="ECO:0007669"/>
    <property type="project" value="InterPro"/>
</dbReference>
<dbReference type="InterPro" id="IPR013078">
    <property type="entry name" value="His_Pase_superF_clade-1"/>
</dbReference>
<feature type="region of interest" description="Disordered" evidence="3">
    <location>
        <begin position="1"/>
        <end position="126"/>
    </location>
</feature>
<dbReference type="InterPro" id="IPR003094">
    <property type="entry name" value="6Pfruct_kin"/>
</dbReference>
<evidence type="ECO:0000313" key="6">
    <source>
        <dbReference type="Proteomes" id="UP000094565"/>
    </source>
</evidence>
<dbReference type="OrthoDB" id="267323at2759"/>
<protein>
    <submittedName>
        <fullName evidence="5">BA75_01926T0</fullName>
    </submittedName>
</protein>
<dbReference type="GO" id="GO:0005829">
    <property type="term" value="C:cytosol"/>
    <property type="evidence" value="ECO:0007669"/>
    <property type="project" value="TreeGrafter"/>
</dbReference>
<dbReference type="Pfam" id="PF00300">
    <property type="entry name" value="His_Phos_1"/>
    <property type="match status" value="1"/>
</dbReference>
<evidence type="ECO:0000256" key="3">
    <source>
        <dbReference type="SAM" id="MobiDB-lite"/>
    </source>
</evidence>
<evidence type="ECO:0000256" key="1">
    <source>
        <dbReference type="ARBA" id="ARBA00022741"/>
    </source>
</evidence>
<dbReference type="PANTHER" id="PTHR10606:SF32">
    <property type="entry name" value="6-PHOSPHOFRUCTO-2-KINASE 1"/>
    <property type="match status" value="1"/>
</dbReference>
<evidence type="ECO:0000256" key="2">
    <source>
        <dbReference type="ARBA" id="ARBA00022840"/>
    </source>
</evidence>
<feature type="compositionally biased region" description="Basic and acidic residues" evidence="3">
    <location>
        <begin position="21"/>
        <end position="39"/>
    </location>
</feature>
<feature type="region of interest" description="Disordered" evidence="3">
    <location>
        <begin position="209"/>
        <end position="249"/>
    </location>
</feature>
<dbReference type="InterPro" id="IPR013079">
    <property type="entry name" value="6Phosfructo_kin"/>
</dbReference>
<accession>A0A1B2JC72</accession>
<dbReference type="SUPFAM" id="SSF53254">
    <property type="entry name" value="Phosphoglycerate mutase-like"/>
    <property type="match status" value="1"/>
</dbReference>
<dbReference type="CDD" id="cd07067">
    <property type="entry name" value="HP_PGM_like"/>
    <property type="match status" value="1"/>
</dbReference>
<reference evidence="5 6" key="1">
    <citation type="submission" date="2016-02" db="EMBL/GenBank/DDBJ databases">
        <title>Comparative genomic and transcriptomic foundation for Pichia pastoris.</title>
        <authorList>
            <person name="Love K.R."/>
            <person name="Shah K.A."/>
            <person name="Whittaker C.A."/>
            <person name="Wu J."/>
            <person name="Bartlett M.C."/>
            <person name="Ma D."/>
            <person name="Leeson R.L."/>
            <person name="Priest M."/>
            <person name="Young S.K."/>
            <person name="Love J.C."/>
        </authorList>
    </citation>
    <scope>NUCLEOTIDE SEQUENCE [LARGE SCALE GENOMIC DNA]</scope>
    <source>
        <strain evidence="5 6">ATCC 28485</strain>
    </source>
</reference>
<dbReference type="SMART" id="SM00855">
    <property type="entry name" value="PGAM"/>
    <property type="match status" value="1"/>
</dbReference>
<dbReference type="GO" id="GO:0003873">
    <property type="term" value="F:6-phosphofructo-2-kinase activity"/>
    <property type="evidence" value="ECO:0007669"/>
    <property type="project" value="InterPro"/>
</dbReference>
<dbReference type="GO" id="GO:0005524">
    <property type="term" value="F:ATP binding"/>
    <property type="evidence" value="ECO:0007669"/>
    <property type="project" value="UniProtKB-KW"/>
</dbReference>
<dbReference type="FunFam" id="3.40.50.300:FF:000644">
    <property type="entry name" value="GpmB, Fructose-2,6-bisphosphatase"/>
    <property type="match status" value="1"/>
</dbReference>
<feature type="compositionally biased region" description="Acidic residues" evidence="3">
    <location>
        <begin position="58"/>
        <end position="71"/>
    </location>
</feature>
<sequence>MYRPPAYFQELSDISPATSLKEGEREPEVDSEPESEHIESVPVKRGVSFDHEQAIESDSGEESPDEGDNSNEPDQLLPEFNKRPLSDTPVMSGSVSPSIHGIATSPLNLSDTEDSDGDDYESERRQRVHEAAVNTLKNITIQKDFQTTIDIPGQTSSKSNPKGIVVTPERVVVVMIGLPARGKSYLANKLTRYLNWLQINCRLFNVGSTRRKESSKMGPENYPLPDNNSGTTTPEKPETSGTSHRASFFSPDNKDSIKLREKWAMDTLDALLHYLLEEDGCVGIFDATNTTKARRQKVLNTIIEKSNGQLKVLFLESICTDKRIVDQNIRLKLSGPDYKHMDPEIALQDFVARLTNYERAYETIDEEEEKLPNFQYVKMVDVGKKVIAFNIHGFLASQIIYYLLNFNLSERQIWITRHGESTDNVKGRIGGDSSLTPRGDKFSKALARFIDFKRTEFRKRQLQEFHERLEIKYRKKESQATPDDLKDVDEEVPVEPSFCVWSSMSKRSIETTRYFDDREYLIKEMKMLDELGAGKMDGMTYEEIQKIYPNEFQARLVDKLTYRYPGVGGESYLDVINRLRPVITEIERTTSHLLLVTHRVVTRILLGYFLNLDKEAIGDLDVPLHTVYLLEPKPFGVDWSFYDYDEASDWFVKIDPETLENRKKVKQVGISFRERKFSVVPTAPRISRPGSFVFSDSNSNNSTAVSGTHSVQSVNSTTKLADYYRNRTNQAVVEDLRRARGQAPNGSTQFPTHGIPPPKAANAQPPEGLLEVEQLSARLNNLRTTRK</sequence>
<feature type="region of interest" description="Disordered" evidence="3">
    <location>
        <begin position="741"/>
        <end position="768"/>
    </location>
</feature>
<dbReference type="Gene3D" id="3.40.50.1240">
    <property type="entry name" value="Phosphoglycerate mutase-like"/>
    <property type="match status" value="1"/>
</dbReference>
<dbReference type="PANTHER" id="PTHR10606">
    <property type="entry name" value="6-PHOSPHOFRUCTO-2-KINASE/FRUCTOSE-2,6-BISPHOSPHATASE"/>
    <property type="match status" value="1"/>
</dbReference>
<feature type="compositionally biased region" description="Polar residues" evidence="3">
    <location>
        <begin position="226"/>
        <end position="245"/>
    </location>
</feature>
<proteinExistence type="predicted"/>
<feature type="domain" description="6-phosphofructo-2-kinase" evidence="4">
    <location>
        <begin position="168"/>
        <end position="408"/>
    </location>
</feature>
<name>A0A1B2JC72_PICPA</name>
<dbReference type="Proteomes" id="UP000094565">
    <property type="component" value="Chromosome 2"/>
</dbReference>
<dbReference type="Pfam" id="PF01591">
    <property type="entry name" value="6PF2K"/>
    <property type="match status" value="1"/>
</dbReference>
<dbReference type="InterPro" id="IPR001345">
    <property type="entry name" value="PG/BPGM_mutase_AS"/>
</dbReference>